<evidence type="ECO:0000256" key="2">
    <source>
        <dbReference type="ARBA" id="ARBA00006679"/>
    </source>
</evidence>
<feature type="transmembrane region" description="Helical" evidence="7">
    <location>
        <begin position="69"/>
        <end position="90"/>
    </location>
</feature>
<evidence type="ECO:0000256" key="1">
    <source>
        <dbReference type="ARBA" id="ARBA00004651"/>
    </source>
</evidence>
<sequence>MISWLSWPNTLLERATAPLHDLGLLVLRLWVGQEFLLAGWTKVAAGPQAPEWFTGLSFPWPQALLPADVSWVLAGYGELLLSLALLLGLYSRVAALGLLYVTFVAVYTVHFDLGWAGWNQIDSEDGLGFKVPLMLALMLLAVLTQGAGRYAADAWLTRREHDRT</sequence>
<reference evidence="8 9" key="1">
    <citation type="submission" date="2019-02" db="EMBL/GenBank/DDBJ databases">
        <title>Aquabacterium sp. strain KMB7.</title>
        <authorList>
            <person name="Chen W.-M."/>
        </authorList>
    </citation>
    <scope>NUCLEOTIDE SEQUENCE [LARGE SCALE GENOMIC DNA]</scope>
    <source>
        <strain evidence="8 9">KMB7</strain>
    </source>
</reference>
<keyword evidence="3" id="KW-1003">Cell membrane</keyword>
<feature type="transmembrane region" description="Helical" evidence="7">
    <location>
        <begin position="97"/>
        <end position="118"/>
    </location>
</feature>
<proteinExistence type="inferred from homology"/>
<keyword evidence="6 7" id="KW-0472">Membrane</keyword>
<evidence type="ECO:0000256" key="6">
    <source>
        <dbReference type="ARBA" id="ARBA00023136"/>
    </source>
</evidence>
<keyword evidence="9" id="KW-1185">Reference proteome</keyword>
<dbReference type="Pfam" id="PF07681">
    <property type="entry name" value="DoxX"/>
    <property type="match status" value="1"/>
</dbReference>
<evidence type="ECO:0000256" key="5">
    <source>
        <dbReference type="ARBA" id="ARBA00022989"/>
    </source>
</evidence>
<evidence type="ECO:0000313" key="9">
    <source>
        <dbReference type="Proteomes" id="UP000292120"/>
    </source>
</evidence>
<dbReference type="PANTHER" id="PTHR33452">
    <property type="entry name" value="OXIDOREDUCTASE CATD-RELATED"/>
    <property type="match status" value="1"/>
</dbReference>
<keyword evidence="5 7" id="KW-1133">Transmembrane helix</keyword>
<feature type="transmembrane region" description="Helical" evidence="7">
    <location>
        <begin position="133"/>
        <end position="152"/>
    </location>
</feature>
<dbReference type="OrthoDB" id="8796921at2"/>
<dbReference type="GO" id="GO:0005886">
    <property type="term" value="C:plasma membrane"/>
    <property type="evidence" value="ECO:0007669"/>
    <property type="project" value="UniProtKB-SubCell"/>
</dbReference>
<dbReference type="InterPro" id="IPR051907">
    <property type="entry name" value="DoxX-like_oxidoreductase"/>
</dbReference>
<gene>
    <name evidence="8" type="ORF">EYS42_03540</name>
</gene>
<protein>
    <submittedName>
        <fullName evidence="8">DoxX family protein</fullName>
    </submittedName>
</protein>
<dbReference type="AlphaFoldDB" id="A0A4Q9H2Z6"/>
<name>A0A4Q9H2Z6_9BURK</name>
<dbReference type="PANTHER" id="PTHR33452:SF7">
    <property type="entry name" value="DOXX FAMILY PROTEIN"/>
    <property type="match status" value="1"/>
</dbReference>
<dbReference type="InterPro" id="IPR032808">
    <property type="entry name" value="DoxX"/>
</dbReference>
<evidence type="ECO:0000313" key="8">
    <source>
        <dbReference type="EMBL" id="TBO34492.1"/>
    </source>
</evidence>
<comment type="subcellular location">
    <subcellularLocation>
        <location evidence="1">Cell membrane</location>
        <topology evidence="1">Multi-pass membrane protein</topology>
    </subcellularLocation>
</comment>
<accession>A0A4Q9H2Z6</accession>
<comment type="caution">
    <text evidence="8">The sequence shown here is derived from an EMBL/GenBank/DDBJ whole genome shotgun (WGS) entry which is preliminary data.</text>
</comment>
<dbReference type="RefSeq" id="WP_130966435.1">
    <property type="nucleotide sequence ID" value="NZ_SIXI01000001.1"/>
</dbReference>
<evidence type="ECO:0000256" key="4">
    <source>
        <dbReference type="ARBA" id="ARBA00022692"/>
    </source>
</evidence>
<dbReference type="Proteomes" id="UP000292120">
    <property type="component" value="Unassembled WGS sequence"/>
</dbReference>
<dbReference type="EMBL" id="SIXI01000001">
    <property type="protein sequence ID" value="TBO34492.1"/>
    <property type="molecule type" value="Genomic_DNA"/>
</dbReference>
<keyword evidence="4 7" id="KW-0812">Transmembrane</keyword>
<organism evidence="8 9">
    <name type="scientific">Aquabacterium lacunae</name>
    <dbReference type="NCBI Taxonomy" id="2528630"/>
    <lineage>
        <taxon>Bacteria</taxon>
        <taxon>Pseudomonadati</taxon>
        <taxon>Pseudomonadota</taxon>
        <taxon>Betaproteobacteria</taxon>
        <taxon>Burkholderiales</taxon>
        <taxon>Aquabacterium</taxon>
    </lineage>
</organism>
<comment type="similarity">
    <text evidence="2">Belongs to the DoxX family.</text>
</comment>
<evidence type="ECO:0000256" key="7">
    <source>
        <dbReference type="SAM" id="Phobius"/>
    </source>
</evidence>
<evidence type="ECO:0000256" key="3">
    <source>
        <dbReference type="ARBA" id="ARBA00022475"/>
    </source>
</evidence>